<accession>A0A0F9FN57</accession>
<protein>
    <submittedName>
        <fullName evidence="1">Uncharacterized protein</fullName>
    </submittedName>
</protein>
<dbReference type="EMBL" id="LAZR01029722">
    <property type="protein sequence ID" value="KKL58725.1"/>
    <property type="molecule type" value="Genomic_DNA"/>
</dbReference>
<sequence length="208" mass="23970">MSNNLILDLIIQHLPTKKKTNASGGWYICCKMCTSRGQSRNDTRFRGGFTPKPDGSFLYHCHNCGFATRHSTNGRVSKNLMNFMVAIGIDSKQIPIALRLLPSDQKLETVIDIDVPEVAIDFDEIKLPRQIHTFDYWVEGDEIPEMFLKAFEYLASRGEAVFNGWNYYWSDDIKFSMNQRIVIPFYHNGKIVGYTARRFTDNEKLSKV</sequence>
<dbReference type="AlphaFoldDB" id="A0A0F9FN57"/>
<proteinExistence type="predicted"/>
<name>A0A0F9FN57_9ZZZZ</name>
<evidence type="ECO:0000313" key="1">
    <source>
        <dbReference type="EMBL" id="KKL58725.1"/>
    </source>
</evidence>
<feature type="non-terminal residue" evidence="1">
    <location>
        <position position="208"/>
    </location>
</feature>
<organism evidence="1">
    <name type="scientific">marine sediment metagenome</name>
    <dbReference type="NCBI Taxonomy" id="412755"/>
    <lineage>
        <taxon>unclassified sequences</taxon>
        <taxon>metagenomes</taxon>
        <taxon>ecological metagenomes</taxon>
    </lineage>
</organism>
<reference evidence="1" key="1">
    <citation type="journal article" date="2015" name="Nature">
        <title>Complex archaea that bridge the gap between prokaryotes and eukaryotes.</title>
        <authorList>
            <person name="Spang A."/>
            <person name="Saw J.H."/>
            <person name="Jorgensen S.L."/>
            <person name="Zaremba-Niedzwiedzka K."/>
            <person name="Martijn J."/>
            <person name="Lind A.E."/>
            <person name="van Eijk R."/>
            <person name="Schleper C."/>
            <person name="Guy L."/>
            <person name="Ettema T.J."/>
        </authorList>
    </citation>
    <scope>NUCLEOTIDE SEQUENCE</scope>
</reference>
<gene>
    <name evidence="1" type="ORF">LCGC14_2222500</name>
</gene>
<comment type="caution">
    <text evidence="1">The sequence shown here is derived from an EMBL/GenBank/DDBJ whole genome shotgun (WGS) entry which is preliminary data.</text>
</comment>